<accession>A0ACB8V0R3</accession>
<name>A0ACB8V0R3_9EURO</name>
<comment type="caution">
    <text evidence="1">The sequence shown here is derived from an EMBL/GenBank/DDBJ whole genome shotgun (WGS) entry which is preliminary data.</text>
</comment>
<organism evidence="1">
    <name type="scientific">Ophidiomyces ophidiicola</name>
    <dbReference type="NCBI Taxonomy" id="1387563"/>
    <lineage>
        <taxon>Eukaryota</taxon>
        <taxon>Fungi</taxon>
        <taxon>Dikarya</taxon>
        <taxon>Ascomycota</taxon>
        <taxon>Pezizomycotina</taxon>
        <taxon>Eurotiomycetes</taxon>
        <taxon>Eurotiomycetidae</taxon>
        <taxon>Onygenales</taxon>
        <taxon>Onygenaceae</taxon>
        <taxon>Ophidiomyces</taxon>
    </lineage>
</organism>
<proteinExistence type="predicted"/>
<sequence>MSEPAYLCLTPMYRAMYPIESPIYLGDSSILPIKYSLRSIAPSWPPSRQNSIDDYNSDYLDIEMPDQDTTHPWKSSISIDSPRSDDEHNSILFRYILNRFPESNPAALLSALPFGENEMSPPPYVPEELPRTLRDRQYFDAPPDADNDWNQYSLLFFDSQPPKEEASPADSLFNNYESSDESIPPLSPSSRLAWNGSPSNFIAHVGGGFLELTPRSG</sequence>
<evidence type="ECO:0000313" key="1">
    <source>
        <dbReference type="EMBL" id="KAI2387642.1"/>
    </source>
</evidence>
<dbReference type="EMBL" id="JALBCA010000037">
    <property type="protein sequence ID" value="KAI2387642.1"/>
    <property type="molecule type" value="Genomic_DNA"/>
</dbReference>
<reference evidence="1" key="1">
    <citation type="journal article" date="2022" name="bioRxiv">
        <title>Population genetic analysis of Ophidiomyces ophidiicola, the causative agent of snake fungal disease, indicates recent introductions to the USA.</title>
        <authorList>
            <person name="Ladner J.T."/>
            <person name="Palmer J.M."/>
            <person name="Ettinger C.L."/>
            <person name="Stajich J.E."/>
            <person name="Farrell T.M."/>
            <person name="Glorioso B.M."/>
            <person name="Lawson B."/>
            <person name="Price S.J."/>
            <person name="Stengle A.G."/>
            <person name="Grear D.A."/>
            <person name="Lorch J.M."/>
        </authorList>
    </citation>
    <scope>NUCLEOTIDE SEQUENCE</scope>
    <source>
        <strain evidence="1">NWHC 24266-5</strain>
    </source>
</reference>
<protein>
    <submittedName>
        <fullName evidence="1">Uncharacterized protein</fullName>
    </submittedName>
</protein>
<gene>
    <name evidence="1" type="ORF">LOY88_002972</name>
</gene>